<accession>A0A1Y5TYW3</accession>
<keyword evidence="2" id="KW-0132">Cell division</keyword>
<keyword evidence="1" id="KW-0963">Cytoplasm</keyword>
<gene>
    <name evidence="6" type="ORF">OCH7691_04338</name>
</gene>
<feature type="region of interest" description="Disordered" evidence="5">
    <location>
        <begin position="170"/>
        <end position="219"/>
    </location>
</feature>
<dbReference type="RefSeq" id="WP_085885669.1">
    <property type="nucleotide sequence ID" value="NZ_FWFR01000006.1"/>
</dbReference>
<dbReference type="OrthoDB" id="9806226at2"/>
<proteinExistence type="predicted"/>
<evidence type="ECO:0000256" key="1">
    <source>
        <dbReference type="ARBA" id="ARBA00022490"/>
    </source>
</evidence>
<dbReference type="InterPro" id="IPR005234">
    <property type="entry name" value="ScpB_csome_segregation"/>
</dbReference>
<dbReference type="GO" id="GO:0051301">
    <property type="term" value="P:cell division"/>
    <property type="evidence" value="ECO:0007669"/>
    <property type="project" value="UniProtKB-KW"/>
</dbReference>
<sequence>MSVDAEHLRILEALLFAAVVPLDSASLARRLPEEADLPALIEALTAQYAGRGVNLVRVGERWTFLTAPDLRHLLQEHRQETRRLSRAAVETLAIIAYHQPVTRSEIEDIRGVGLSKGTMDVLFEAGWIKPRGRRKTPGRPLTYGTTEDFLLHFGLESLQDLPGVEELKQAGFLNLDPPPAYAPPSPDRDEVADGDDDERDDDDGFAPPLGEADDPDEMR</sequence>
<dbReference type="InterPro" id="IPR036390">
    <property type="entry name" value="WH_DNA-bd_sf"/>
</dbReference>
<dbReference type="NCBIfam" id="TIGR00281">
    <property type="entry name" value="SMC-Scp complex subunit ScpB"/>
    <property type="match status" value="1"/>
</dbReference>
<keyword evidence="7" id="KW-1185">Reference proteome</keyword>
<keyword evidence="4" id="KW-0131">Cell cycle</keyword>
<reference evidence="6 7" key="1">
    <citation type="submission" date="2017-03" db="EMBL/GenBank/DDBJ databases">
        <authorList>
            <person name="Afonso C.L."/>
            <person name="Miller P.J."/>
            <person name="Scott M.A."/>
            <person name="Spackman E."/>
            <person name="Goraichik I."/>
            <person name="Dimitrov K.M."/>
            <person name="Suarez D.L."/>
            <person name="Swayne D.E."/>
        </authorList>
    </citation>
    <scope>NUCLEOTIDE SEQUENCE [LARGE SCALE GENOMIC DNA]</scope>
    <source>
        <strain evidence="6 7">CECT 7691</strain>
    </source>
</reference>
<evidence type="ECO:0000256" key="5">
    <source>
        <dbReference type="SAM" id="MobiDB-lite"/>
    </source>
</evidence>
<dbReference type="InParanoid" id="A0A1Y5TYW3"/>
<evidence type="ECO:0000313" key="6">
    <source>
        <dbReference type="EMBL" id="SLN77230.1"/>
    </source>
</evidence>
<dbReference type="GO" id="GO:0051304">
    <property type="term" value="P:chromosome separation"/>
    <property type="evidence" value="ECO:0007669"/>
    <property type="project" value="InterPro"/>
</dbReference>
<dbReference type="Gene3D" id="1.10.10.10">
    <property type="entry name" value="Winged helix-like DNA-binding domain superfamily/Winged helix DNA-binding domain"/>
    <property type="match status" value="2"/>
</dbReference>
<dbReference type="SUPFAM" id="SSF46785">
    <property type="entry name" value="Winged helix' DNA-binding domain"/>
    <property type="match status" value="2"/>
</dbReference>
<feature type="compositionally biased region" description="Pro residues" evidence="5">
    <location>
        <begin position="176"/>
        <end position="185"/>
    </location>
</feature>
<evidence type="ECO:0008006" key="8">
    <source>
        <dbReference type="Google" id="ProtNLM"/>
    </source>
</evidence>
<protein>
    <recommendedName>
        <fullName evidence="8">Segregation and condensation protein B</fullName>
    </recommendedName>
</protein>
<dbReference type="PANTHER" id="PTHR34298:SF2">
    <property type="entry name" value="SEGREGATION AND CONDENSATION PROTEIN B"/>
    <property type="match status" value="1"/>
</dbReference>
<evidence type="ECO:0000256" key="3">
    <source>
        <dbReference type="ARBA" id="ARBA00022829"/>
    </source>
</evidence>
<dbReference type="AlphaFoldDB" id="A0A1Y5TYW3"/>
<dbReference type="Proteomes" id="UP000193200">
    <property type="component" value="Unassembled WGS sequence"/>
</dbReference>
<evidence type="ECO:0000256" key="2">
    <source>
        <dbReference type="ARBA" id="ARBA00022618"/>
    </source>
</evidence>
<feature type="compositionally biased region" description="Acidic residues" evidence="5">
    <location>
        <begin position="192"/>
        <end position="204"/>
    </location>
</feature>
<keyword evidence="3" id="KW-0159">Chromosome partition</keyword>
<dbReference type="Pfam" id="PF04079">
    <property type="entry name" value="SMC_ScpB"/>
    <property type="match status" value="1"/>
</dbReference>
<dbReference type="EMBL" id="FWFR01000006">
    <property type="protein sequence ID" value="SLN77230.1"/>
    <property type="molecule type" value="Genomic_DNA"/>
</dbReference>
<organism evidence="6 7">
    <name type="scientific">Oceanibacterium hippocampi</name>
    <dbReference type="NCBI Taxonomy" id="745714"/>
    <lineage>
        <taxon>Bacteria</taxon>
        <taxon>Pseudomonadati</taxon>
        <taxon>Pseudomonadota</taxon>
        <taxon>Alphaproteobacteria</taxon>
        <taxon>Sneathiellales</taxon>
        <taxon>Sneathiellaceae</taxon>
        <taxon>Oceanibacterium</taxon>
    </lineage>
</organism>
<dbReference type="InterPro" id="IPR036388">
    <property type="entry name" value="WH-like_DNA-bd_sf"/>
</dbReference>
<evidence type="ECO:0000256" key="4">
    <source>
        <dbReference type="ARBA" id="ARBA00023306"/>
    </source>
</evidence>
<evidence type="ECO:0000313" key="7">
    <source>
        <dbReference type="Proteomes" id="UP000193200"/>
    </source>
</evidence>
<name>A0A1Y5TYW3_9PROT</name>
<dbReference type="PANTHER" id="PTHR34298">
    <property type="entry name" value="SEGREGATION AND CONDENSATION PROTEIN B"/>
    <property type="match status" value="1"/>
</dbReference>